<evidence type="ECO:0000259" key="1">
    <source>
        <dbReference type="Pfam" id="PF12146"/>
    </source>
</evidence>
<comment type="caution">
    <text evidence="2">The sequence shown here is derived from an EMBL/GenBank/DDBJ whole genome shotgun (WGS) entry which is preliminary data.</text>
</comment>
<dbReference type="PANTHER" id="PTHR43265:SF1">
    <property type="entry name" value="ESTERASE ESTD"/>
    <property type="match status" value="1"/>
</dbReference>
<dbReference type="PANTHER" id="PTHR43265">
    <property type="entry name" value="ESTERASE ESTD"/>
    <property type="match status" value="1"/>
</dbReference>
<dbReference type="InterPro" id="IPR029058">
    <property type="entry name" value="AB_hydrolase_fold"/>
</dbReference>
<reference evidence="2" key="1">
    <citation type="submission" date="2023-08" db="EMBL/GenBank/DDBJ databases">
        <title>Functional and genomic diversity of the sorghum phyllosphere microbiome.</title>
        <authorList>
            <person name="Shade A."/>
        </authorList>
    </citation>
    <scope>NUCLEOTIDE SEQUENCE</scope>
    <source>
        <strain evidence="2">SORGH_AS_0974</strain>
    </source>
</reference>
<dbReference type="GO" id="GO:0052689">
    <property type="term" value="F:carboxylic ester hydrolase activity"/>
    <property type="evidence" value="ECO:0007669"/>
    <property type="project" value="TreeGrafter"/>
</dbReference>
<dbReference type="Proteomes" id="UP001255601">
    <property type="component" value="Unassembled WGS sequence"/>
</dbReference>
<dbReference type="InterPro" id="IPR053145">
    <property type="entry name" value="AB_hydrolase_Est10"/>
</dbReference>
<proteinExistence type="predicted"/>
<dbReference type="RefSeq" id="WP_309770068.1">
    <property type="nucleotide sequence ID" value="NZ_JAVIZC010000001.1"/>
</dbReference>
<accession>A0AAJ2BE01</accession>
<gene>
    <name evidence="2" type="ORF">QE369_001327</name>
</gene>
<dbReference type="InterPro" id="IPR022742">
    <property type="entry name" value="Hydrolase_4"/>
</dbReference>
<organism evidence="2 3">
    <name type="scientific">Agrobacterium larrymoorei</name>
    <dbReference type="NCBI Taxonomy" id="160699"/>
    <lineage>
        <taxon>Bacteria</taxon>
        <taxon>Pseudomonadati</taxon>
        <taxon>Pseudomonadota</taxon>
        <taxon>Alphaproteobacteria</taxon>
        <taxon>Hyphomicrobiales</taxon>
        <taxon>Rhizobiaceae</taxon>
        <taxon>Rhizobium/Agrobacterium group</taxon>
        <taxon>Agrobacterium</taxon>
    </lineage>
</organism>
<dbReference type="SUPFAM" id="SSF53474">
    <property type="entry name" value="alpha/beta-Hydrolases"/>
    <property type="match status" value="2"/>
</dbReference>
<evidence type="ECO:0000313" key="3">
    <source>
        <dbReference type="Proteomes" id="UP001255601"/>
    </source>
</evidence>
<protein>
    <submittedName>
        <fullName evidence="2">Alpha-beta hydrolase superfamily lysophospholipase</fullName>
    </submittedName>
</protein>
<dbReference type="Gene3D" id="3.40.50.1820">
    <property type="entry name" value="alpha/beta hydrolase"/>
    <property type="match status" value="2"/>
</dbReference>
<dbReference type="AlphaFoldDB" id="A0AAJ2BE01"/>
<dbReference type="EMBL" id="JAVIZC010000001">
    <property type="protein sequence ID" value="MDR6101149.1"/>
    <property type="molecule type" value="Genomic_DNA"/>
</dbReference>
<keyword evidence="2" id="KW-0378">Hydrolase</keyword>
<feature type="domain" description="Serine aminopeptidase S33" evidence="1">
    <location>
        <begin position="68"/>
        <end position="166"/>
    </location>
</feature>
<dbReference type="Pfam" id="PF12146">
    <property type="entry name" value="Hydrolase_4"/>
    <property type="match status" value="1"/>
</dbReference>
<sequence>MNVGFSSGNMSLSMQQTSVDYPVTFANTVGLFKPADVVLRGEGTDSAVLFVSSWGFEELCARKFWRLLACDLAARGLPSMRFDYPGTGDAIDPVDDGNGLDLWLDSIRAAASKLRELSQARHLILIGHGLGALLAWKAAETMENVVGLALAAPALSGRHWLREFVALSRVANPDALQHRTPASGPAMGEQIFPAALAASLRTVTLSASTHAPVPSILLLKQENRPADEQFANHLAALDVELRAQVFPDYNKFVRDVLFSVPSLRAIETLAGWAADVAAKHGDRNNRLRQDGFSELLIPQRLKGSGFQERPVRFGNHQRLYGIMCEPLGQRQGATVIVAPTGYERMSGWGRISAQMCRELARQGIASLRFDGANVADSPPAEGAPDQILYHASQLADVRAAVDFLEAENHLPVVVTGRCSGAWVAFKSAIKDPRIKGCVPVNIYDLYIPDDVDVNRFLRSTRQSLSGYGTKFMSGALWKRVMRGDVRVVSALCNLSKAFLGKAFSFLTPLSVKYPYFSDRARSLSSDFGKLAANDTKVTLIYSEGDAGFGMLERNFCGRGRLLRGPYGNPKIVTIPRADHNLTTAEAREAWTQEVRTVALQLQPKH</sequence>
<evidence type="ECO:0000313" key="2">
    <source>
        <dbReference type="EMBL" id="MDR6101149.1"/>
    </source>
</evidence>
<name>A0AAJ2BE01_9HYPH</name>